<proteinExistence type="predicted"/>
<evidence type="ECO:0000313" key="3">
    <source>
        <dbReference type="Proteomes" id="UP000217790"/>
    </source>
</evidence>
<feature type="region of interest" description="Disordered" evidence="1">
    <location>
        <begin position="96"/>
        <end position="117"/>
    </location>
</feature>
<sequence>MVDEGQVTEPMVAIFVHTAVHGLVARISQWDRVGAGYLGGGGTCVLAGAPSQSRRYRGSRNSRWHQGIAKCSPDHDSAALPFLPRSWHLSSFLPSFSASPSSVGTSRRRGYGNTPATRLAKGYSKADNIDRNGRPIAQSYLYRSILKNTRKDITDENDAHKTPNGPSYHPFLATSSQSFLSRLYDEEVDNSYLDVPGISRRGEHLLDLYVMTTEYTTPILCVHTPLVFVSSVPDEPIPPTRPSYPPQKSLQLIWKTGNEGPDSRALLFQYLHSLDPASVHYACHLDPSTMSSSLTPCFFASSRGQRCICPSPSSLRHPRVATHYST</sequence>
<dbReference type="AlphaFoldDB" id="A0A2H3CD13"/>
<reference evidence="3" key="1">
    <citation type="journal article" date="2017" name="Nat. Ecol. Evol.">
        <title>Genome expansion and lineage-specific genetic innovations in the forest pathogenic fungi Armillaria.</title>
        <authorList>
            <person name="Sipos G."/>
            <person name="Prasanna A.N."/>
            <person name="Walter M.C."/>
            <person name="O'Connor E."/>
            <person name="Balint B."/>
            <person name="Krizsan K."/>
            <person name="Kiss B."/>
            <person name="Hess J."/>
            <person name="Varga T."/>
            <person name="Slot J."/>
            <person name="Riley R."/>
            <person name="Boka B."/>
            <person name="Rigling D."/>
            <person name="Barry K."/>
            <person name="Lee J."/>
            <person name="Mihaltcheva S."/>
            <person name="LaButti K."/>
            <person name="Lipzen A."/>
            <person name="Waldron R."/>
            <person name="Moloney N.M."/>
            <person name="Sperisen C."/>
            <person name="Kredics L."/>
            <person name="Vagvoelgyi C."/>
            <person name="Patrignani A."/>
            <person name="Fitzpatrick D."/>
            <person name="Nagy I."/>
            <person name="Doyle S."/>
            <person name="Anderson J.B."/>
            <person name="Grigoriev I.V."/>
            <person name="Gueldener U."/>
            <person name="Muensterkoetter M."/>
            <person name="Nagy L.G."/>
        </authorList>
    </citation>
    <scope>NUCLEOTIDE SEQUENCE [LARGE SCALE GENOMIC DNA]</scope>
    <source>
        <strain evidence="3">Ar21-2</strain>
    </source>
</reference>
<keyword evidence="3" id="KW-1185">Reference proteome</keyword>
<organism evidence="2 3">
    <name type="scientific">Armillaria gallica</name>
    <name type="common">Bulbous honey fungus</name>
    <name type="synonym">Armillaria bulbosa</name>
    <dbReference type="NCBI Taxonomy" id="47427"/>
    <lineage>
        <taxon>Eukaryota</taxon>
        <taxon>Fungi</taxon>
        <taxon>Dikarya</taxon>
        <taxon>Basidiomycota</taxon>
        <taxon>Agaricomycotina</taxon>
        <taxon>Agaricomycetes</taxon>
        <taxon>Agaricomycetidae</taxon>
        <taxon>Agaricales</taxon>
        <taxon>Marasmiineae</taxon>
        <taxon>Physalacriaceae</taxon>
        <taxon>Armillaria</taxon>
    </lineage>
</organism>
<evidence type="ECO:0000313" key="2">
    <source>
        <dbReference type="EMBL" id="PBK80965.1"/>
    </source>
</evidence>
<gene>
    <name evidence="2" type="ORF">ARMGADRAFT_1091719</name>
</gene>
<evidence type="ECO:0000256" key="1">
    <source>
        <dbReference type="SAM" id="MobiDB-lite"/>
    </source>
</evidence>
<accession>A0A2H3CD13</accession>
<name>A0A2H3CD13_ARMGA</name>
<dbReference type="EMBL" id="KZ293737">
    <property type="protein sequence ID" value="PBK80965.1"/>
    <property type="molecule type" value="Genomic_DNA"/>
</dbReference>
<dbReference type="Proteomes" id="UP000217790">
    <property type="component" value="Unassembled WGS sequence"/>
</dbReference>
<dbReference type="InParanoid" id="A0A2H3CD13"/>
<protein>
    <submittedName>
        <fullName evidence="2">Uncharacterized protein</fullName>
    </submittedName>
</protein>